<name>A0ABR0NGC2_GOSAR</name>
<dbReference type="CDD" id="cd22152">
    <property type="entry name" value="F-box_AtAFR-like"/>
    <property type="match status" value="1"/>
</dbReference>
<gene>
    <name evidence="1" type="ORF">PVK06_034451</name>
</gene>
<proteinExistence type="predicted"/>
<dbReference type="EMBL" id="JARKNE010000010">
    <property type="protein sequence ID" value="KAK5793309.1"/>
    <property type="molecule type" value="Genomic_DNA"/>
</dbReference>
<evidence type="ECO:0000313" key="2">
    <source>
        <dbReference type="Proteomes" id="UP001358586"/>
    </source>
</evidence>
<sequence>MEAVGSCVTNKYSEGLLGAMVAMSTLMNLKYFSKRGLWQHFIWMKRSRALMFNRCLVLRQTLRSMPYRLDESTGYSSFFDLLSFSGCMSGLIEGLLDSVALRCLARAPFYLYPKVELVSRSWRAAIRGSELFKAWQEVGSAKELL</sequence>
<keyword evidence="2" id="KW-1185">Reference proteome</keyword>
<organism evidence="1 2">
    <name type="scientific">Gossypium arboreum</name>
    <name type="common">Tree cotton</name>
    <name type="synonym">Gossypium nanking</name>
    <dbReference type="NCBI Taxonomy" id="29729"/>
    <lineage>
        <taxon>Eukaryota</taxon>
        <taxon>Viridiplantae</taxon>
        <taxon>Streptophyta</taxon>
        <taxon>Embryophyta</taxon>
        <taxon>Tracheophyta</taxon>
        <taxon>Spermatophyta</taxon>
        <taxon>Magnoliopsida</taxon>
        <taxon>eudicotyledons</taxon>
        <taxon>Gunneridae</taxon>
        <taxon>Pentapetalae</taxon>
        <taxon>rosids</taxon>
        <taxon>malvids</taxon>
        <taxon>Malvales</taxon>
        <taxon>Malvaceae</taxon>
        <taxon>Malvoideae</taxon>
        <taxon>Gossypium</taxon>
    </lineage>
</organism>
<evidence type="ECO:0000313" key="1">
    <source>
        <dbReference type="EMBL" id="KAK5793309.1"/>
    </source>
</evidence>
<dbReference type="Proteomes" id="UP001358586">
    <property type="component" value="Chromosome 10"/>
</dbReference>
<reference evidence="1 2" key="1">
    <citation type="submission" date="2023-03" db="EMBL/GenBank/DDBJ databases">
        <title>WGS of Gossypium arboreum.</title>
        <authorList>
            <person name="Yu D."/>
        </authorList>
    </citation>
    <scope>NUCLEOTIDE SEQUENCE [LARGE SCALE GENOMIC DNA]</scope>
    <source>
        <tissue evidence="1">Leaf</tissue>
    </source>
</reference>
<accession>A0ABR0NGC2</accession>
<protein>
    <submittedName>
        <fullName evidence="1">Uncharacterized protein</fullName>
    </submittedName>
</protein>
<comment type="caution">
    <text evidence="1">The sequence shown here is derived from an EMBL/GenBank/DDBJ whole genome shotgun (WGS) entry which is preliminary data.</text>
</comment>